<dbReference type="EMBL" id="UINC01069396">
    <property type="protein sequence ID" value="SVC02742.1"/>
    <property type="molecule type" value="Genomic_DNA"/>
</dbReference>
<evidence type="ECO:0000313" key="1">
    <source>
        <dbReference type="EMBL" id="SVC02742.1"/>
    </source>
</evidence>
<name>A0A382IU49_9ZZZZ</name>
<proteinExistence type="predicted"/>
<dbReference type="AlphaFoldDB" id="A0A382IU49"/>
<gene>
    <name evidence="1" type="ORF">METZ01_LOCUS255596</name>
</gene>
<feature type="non-terminal residue" evidence="1">
    <location>
        <position position="87"/>
    </location>
</feature>
<organism evidence="1">
    <name type="scientific">marine metagenome</name>
    <dbReference type="NCBI Taxonomy" id="408172"/>
    <lineage>
        <taxon>unclassified sequences</taxon>
        <taxon>metagenomes</taxon>
        <taxon>ecological metagenomes</taxon>
    </lineage>
</organism>
<protein>
    <submittedName>
        <fullName evidence="1">Uncharacterized protein</fullName>
    </submittedName>
</protein>
<sequence length="87" mass="9419">MALIKTQSSSVKTGGGVRRPLERWGGLLTALFLALAALCSTASLPAQLGGRPGNGANANRPRTLNLRLLPRGRVRLNWLSPRRLNYQ</sequence>
<accession>A0A382IU49</accession>
<reference evidence="1" key="1">
    <citation type="submission" date="2018-05" db="EMBL/GenBank/DDBJ databases">
        <authorList>
            <person name="Lanie J.A."/>
            <person name="Ng W.-L."/>
            <person name="Kazmierczak K.M."/>
            <person name="Andrzejewski T.M."/>
            <person name="Davidsen T.M."/>
            <person name="Wayne K.J."/>
            <person name="Tettelin H."/>
            <person name="Glass J.I."/>
            <person name="Rusch D."/>
            <person name="Podicherti R."/>
            <person name="Tsui H.-C.T."/>
            <person name="Winkler M.E."/>
        </authorList>
    </citation>
    <scope>NUCLEOTIDE SEQUENCE</scope>
</reference>